<feature type="region of interest" description="Disordered" evidence="1">
    <location>
        <begin position="168"/>
        <end position="209"/>
    </location>
</feature>
<evidence type="ECO:0000313" key="2">
    <source>
        <dbReference type="EMBL" id="KAF9478922.1"/>
    </source>
</evidence>
<feature type="compositionally biased region" description="Polar residues" evidence="1">
    <location>
        <begin position="41"/>
        <end position="56"/>
    </location>
</feature>
<dbReference type="AlphaFoldDB" id="A0A9P5Z0E7"/>
<name>A0A9P5Z0E7_9AGAR</name>
<accession>A0A9P5Z0E7</accession>
<evidence type="ECO:0000256" key="1">
    <source>
        <dbReference type="SAM" id="MobiDB-lite"/>
    </source>
</evidence>
<organism evidence="2 3">
    <name type="scientific">Pholiota conissans</name>
    <dbReference type="NCBI Taxonomy" id="109636"/>
    <lineage>
        <taxon>Eukaryota</taxon>
        <taxon>Fungi</taxon>
        <taxon>Dikarya</taxon>
        <taxon>Basidiomycota</taxon>
        <taxon>Agaricomycotina</taxon>
        <taxon>Agaricomycetes</taxon>
        <taxon>Agaricomycetidae</taxon>
        <taxon>Agaricales</taxon>
        <taxon>Agaricineae</taxon>
        <taxon>Strophariaceae</taxon>
        <taxon>Pholiota</taxon>
    </lineage>
</organism>
<feature type="compositionally biased region" description="Basic and acidic residues" evidence="1">
    <location>
        <begin position="168"/>
        <end position="178"/>
    </location>
</feature>
<gene>
    <name evidence="2" type="ORF">BDN70DRAFT_721735</name>
</gene>
<comment type="caution">
    <text evidence="2">The sequence shown here is derived from an EMBL/GenBank/DDBJ whole genome shotgun (WGS) entry which is preliminary data.</text>
</comment>
<feature type="region of interest" description="Disordered" evidence="1">
    <location>
        <begin position="37"/>
        <end position="56"/>
    </location>
</feature>
<reference evidence="2" key="1">
    <citation type="submission" date="2020-11" db="EMBL/GenBank/DDBJ databases">
        <authorList>
            <consortium name="DOE Joint Genome Institute"/>
            <person name="Ahrendt S."/>
            <person name="Riley R."/>
            <person name="Andreopoulos W."/>
            <person name="Labutti K."/>
            <person name="Pangilinan J."/>
            <person name="Ruiz-Duenas F.J."/>
            <person name="Barrasa J.M."/>
            <person name="Sanchez-Garcia M."/>
            <person name="Camarero S."/>
            <person name="Miyauchi S."/>
            <person name="Serrano A."/>
            <person name="Linde D."/>
            <person name="Babiker R."/>
            <person name="Drula E."/>
            <person name="Ayuso-Fernandez I."/>
            <person name="Pacheco R."/>
            <person name="Padilla G."/>
            <person name="Ferreira P."/>
            <person name="Barriuso J."/>
            <person name="Kellner H."/>
            <person name="Castanera R."/>
            <person name="Alfaro M."/>
            <person name="Ramirez L."/>
            <person name="Pisabarro A.G."/>
            <person name="Kuo A."/>
            <person name="Tritt A."/>
            <person name="Lipzen A."/>
            <person name="He G."/>
            <person name="Yan M."/>
            <person name="Ng V."/>
            <person name="Cullen D."/>
            <person name="Martin F."/>
            <person name="Rosso M.-N."/>
            <person name="Henrissat B."/>
            <person name="Hibbett D."/>
            <person name="Martinez A.T."/>
            <person name="Grigoriev I.V."/>
        </authorList>
    </citation>
    <scope>NUCLEOTIDE SEQUENCE</scope>
    <source>
        <strain evidence="2">CIRM-BRFM 674</strain>
    </source>
</reference>
<sequence length="311" mass="34933">MFETTLKYINLFILPNPKFTIPESHYDIVYRGQQLRDPDNSHTSNFTTPTKNAANMSPFNELRTRHRNTICCGEIPPSLSDISFFKFEGPKHASLSPFDSFHSEASVGLDIDSRNTQPRVRIVTPPSSPTSSTRRRLNREIAKLYCPSQPKHDGTSGTFSKFFQMKSVDKGKGKEKRNSAPPILHSPRRTYHITGHNYDRDSNSPQSTSPILSAPALSLISSISSPENHFFDVAHQIPLDRTTSKQDPPYTSKSFELDLSPIAEDSRTFSEPFDAMQELSNASTSSYGELLDDGVSHSLLHSMKQFADFFP</sequence>
<proteinExistence type="predicted"/>
<protein>
    <submittedName>
        <fullName evidence="2">Uncharacterized protein</fullName>
    </submittedName>
</protein>
<dbReference type="OrthoDB" id="3070641at2759"/>
<dbReference type="EMBL" id="MU155224">
    <property type="protein sequence ID" value="KAF9478922.1"/>
    <property type="molecule type" value="Genomic_DNA"/>
</dbReference>
<dbReference type="Proteomes" id="UP000807469">
    <property type="component" value="Unassembled WGS sequence"/>
</dbReference>
<keyword evidence="3" id="KW-1185">Reference proteome</keyword>
<evidence type="ECO:0000313" key="3">
    <source>
        <dbReference type="Proteomes" id="UP000807469"/>
    </source>
</evidence>